<evidence type="ECO:0000313" key="2">
    <source>
        <dbReference type="EnsemblMetazoa" id="CJA39457.1"/>
    </source>
</evidence>
<dbReference type="GO" id="GO:0071004">
    <property type="term" value="C:U2-type prespliceosome"/>
    <property type="evidence" value="ECO:0007669"/>
    <property type="project" value="TreeGrafter"/>
</dbReference>
<dbReference type="Proteomes" id="UP000005237">
    <property type="component" value="Unassembled WGS sequence"/>
</dbReference>
<sequence>MRAAVVSNREEDSMNNEPSLSGKTIIGLIYPPPEIRTIVDKTAGFVARNGVDFENKIREKESQNPRFNFLSLTDPYHAYYKKKVYDFAEGKIDAPKPPPAVKEHVKKVEFIPTQPPPLFEFSADPTTLNAYDL</sequence>
<dbReference type="PROSITE" id="PS50128">
    <property type="entry name" value="SURP"/>
    <property type="match status" value="1"/>
</dbReference>
<accession>A0A8R1ENC5</accession>
<name>A0A8R1ENC5_CAEJA</name>
<protein>
    <submittedName>
        <fullName evidence="2">SURP motif domain-containing protein</fullName>
    </submittedName>
</protein>
<dbReference type="GO" id="GO:0005686">
    <property type="term" value="C:U2 snRNP"/>
    <property type="evidence" value="ECO:0007669"/>
    <property type="project" value="TreeGrafter"/>
</dbReference>
<dbReference type="EnsemblMetazoa" id="CJA39457.1">
    <property type="protein sequence ID" value="CJA39457.1"/>
    <property type="gene ID" value="WBGene00215304"/>
</dbReference>
<proteinExistence type="predicted"/>
<feature type="domain" description="SURP motif" evidence="1">
    <location>
        <begin position="38"/>
        <end position="80"/>
    </location>
</feature>
<organism evidence="2 3">
    <name type="scientific">Caenorhabditis japonica</name>
    <dbReference type="NCBI Taxonomy" id="281687"/>
    <lineage>
        <taxon>Eukaryota</taxon>
        <taxon>Metazoa</taxon>
        <taxon>Ecdysozoa</taxon>
        <taxon>Nematoda</taxon>
        <taxon>Chromadorea</taxon>
        <taxon>Rhabditida</taxon>
        <taxon>Rhabditina</taxon>
        <taxon>Rhabditomorpha</taxon>
        <taxon>Rhabditoidea</taxon>
        <taxon>Rhabditidae</taxon>
        <taxon>Peloderinae</taxon>
        <taxon>Caenorhabditis</taxon>
    </lineage>
</organism>
<dbReference type="PANTHER" id="PTHR15316">
    <property type="entry name" value="SPLICEOSOME ASSOCIATED PROTEIN 114/SWAP SPLICING FACTOR-RELATED"/>
    <property type="match status" value="1"/>
</dbReference>
<evidence type="ECO:0000313" key="3">
    <source>
        <dbReference type="Proteomes" id="UP000005237"/>
    </source>
</evidence>
<evidence type="ECO:0000259" key="1">
    <source>
        <dbReference type="PROSITE" id="PS50128"/>
    </source>
</evidence>
<dbReference type="SUPFAM" id="SSF109905">
    <property type="entry name" value="Surp module (SWAP domain)"/>
    <property type="match status" value="1"/>
</dbReference>
<dbReference type="FunFam" id="1.10.10.790:FF:000002">
    <property type="entry name" value="Splicing factor 3A subunit 1"/>
    <property type="match status" value="1"/>
</dbReference>
<dbReference type="Pfam" id="PF01805">
    <property type="entry name" value="Surp"/>
    <property type="match status" value="1"/>
</dbReference>
<dbReference type="PANTHER" id="PTHR15316:SF1">
    <property type="entry name" value="SPLICING FACTOR 3A SUBUNIT 1"/>
    <property type="match status" value="1"/>
</dbReference>
<dbReference type="InterPro" id="IPR000061">
    <property type="entry name" value="Surp"/>
</dbReference>
<dbReference type="GO" id="GO:0071013">
    <property type="term" value="C:catalytic step 2 spliceosome"/>
    <property type="evidence" value="ECO:0007669"/>
    <property type="project" value="TreeGrafter"/>
</dbReference>
<dbReference type="Gene3D" id="1.10.10.790">
    <property type="entry name" value="Surp module"/>
    <property type="match status" value="1"/>
</dbReference>
<reference evidence="2" key="2">
    <citation type="submission" date="2022-06" db="UniProtKB">
        <authorList>
            <consortium name="EnsemblMetazoa"/>
        </authorList>
    </citation>
    <scope>IDENTIFICATION</scope>
    <source>
        <strain evidence="2">DF5081</strain>
    </source>
</reference>
<dbReference type="GO" id="GO:0000381">
    <property type="term" value="P:regulation of alternative mRNA splicing, via spliceosome"/>
    <property type="evidence" value="ECO:0007669"/>
    <property type="project" value="TreeGrafter"/>
</dbReference>
<dbReference type="GO" id="GO:0003723">
    <property type="term" value="F:RNA binding"/>
    <property type="evidence" value="ECO:0007669"/>
    <property type="project" value="InterPro"/>
</dbReference>
<dbReference type="InterPro" id="IPR045146">
    <property type="entry name" value="SF3A1"/>
</dbReference>
<keyword evidence="3" id="KW-1185">Reference proteome</keyword>
<dbReference type="AlphaFoldDB" id="A0A8R1ENC5"/>
<dbReference type="InterPro" id="IPR035967">
    <property type="entry name" value="SWAP/Surp_sf"/>
</dbReference>
<dbReference type="GO" id="GO:0045292">
    <property type="term" value="P:mRNA cis splicing, via spliceosome"/>
    <property type="evidence" value="ECO:0007669"/>
    <property type="project" value="InterPro"/>
</dbReference>
<reference evidence="3" key="1">
    <citation type="submission" date="2010-08" db="EMBL/GenBank/DDBJ databases">
        <authorList>
            <consortium name="Caenorhabditis japonica Sequencing Consortium"/>
            <person name="Wilson R.K."/>
        </authorList>
    </citation>
    <scope>NUCLEOTIDE SEQUENCE [LARGE SCALE GENOMIC DNA]</scope>
    <source>
        <strain evidence="3">DF5081</strain>
    </source>
</reference>
<dbReference type="SMART" id="SM00648">
    <property type="entry name" value="SWAP"/>
    <property type="match status" value="1"/>
</dbReference>